<dbReference type="RefSeq" id="XP_025339470.1">
    <property type="nucleotide sequence ID" value="XM_025479997.1"/>
</dbReference>
<keyword evidence="2 5" id="KW-0812">Transmembrane</keyword>
<dbReference type="PIRSF" id="PIRSF006060">
    <property type="entry name" value="AA_transporter"/>
    <property type="match status" value="1"/>
</dbReference>
<dbReference type="InterPro" id="IPR050598">
    <property type="entry name" value="AminoAcid_Transporter"/>
</dbReference>
<evidence type="ECO:0000256" key="2">
    <source>
        <dbReference type="ARBA" id="ARBA00022692"/>
    </source>
</evidence>
<organism evidence="6 7">
    <name type="scientific">Candidozyma duobushaemuli</name>
    <dbReference type="NCBI Taxonomy" id="1231522"/>
    <lineage>
        <taxon>Eukaryota</taxon>
        <taxon>Fungi</taxon>
        <taxon>Dikarya</taxon>
        <taxon>Ascomycota</taxon>
        <taxon>Saccharomycotina</taxon>
        <taxon>Pichiomycetes</taxon>
        <taxon>Metschnikowiaceae</taxon>
        <taxon>Candidozyma</taxon>
    </lineage>
</organism>
<keyword evidence="4 5" id="KW-0472">Membrane</keyword>
<evidence type="ECO:0000256" key="5">
    <source>
        <dbReference type="SAM" id="Phobius"/>
    </source>
</evidence>
<dbReference type="AlphaFoldDB" id="A0A2V1AKE6"/>
<comment type="subcellular location">
    <subcellularLocation>
        <location evidence="1">Membrane</location>
        <topology evidence="1">Multi-pass membrane protein</topology>
    </subcellularLocation>
</comment>
<dbReference type="Gene3D" id="1.20.1740.10">
    <property type="entry name" value="Amino acid/polyamine transporter I"/>
    <property type="match status" value="1"/>
</dbReference>
<dbReference type="PANTHER" id="PTHR11785">
    <property type="entry name" value="AMINO ACID TRANSPORTER"/>
    <property type="match status" value="1"/>
</dbReference>
<keyword evidence="3 5" id="KW-1133">Transmembrane helix</keyword>
<dbReference type="InterPro" id="IPR002293">
    <property type="entry name" value="AA/rel_permease1"/>
</dbReference>
<dbReference type="GeneID" id="37001461"/>
<evidence type="ECO:0000313" key="6">
    <source>
        <dbReference type="EMBL" id="PVH18530.1"/>
    </source>
</evidence>
<dbReference type="Pfam" id="PF13520">
    <property type="entry name" value="AA_permease_2"/>
    <property type="match status" value="1"/>
</dbReference>
<name>A0A2V1AKE6_9ASCO</name>
<protein>
    <recommendedName>
        <fullName evidence="8">Amino acid permease/ SLC12A domain-containing protein</fullName>
    </recommendedName>
</protein>
<evidence type="ECO:0000313" key="7">
    <source>
        <dbReference type="Proteomes" id="UP000244406"/>
    </source>
</evidence>
<accession>A0A2V1AKE6</accession>
<dbReference type="GO" id="GO:0016020">
    <property type="term" value="C:membrane"/>
    <property type="evidence" value="ECO:0007669"/>
    <property type="project" value="UniProtKB-SubCell"/>
</dbReference>
<dbReference type="EMBL" id="PKFP01000008">
    <property type="protein sequence ID" value="PVH18530.1"/>
    <property type="molecule type" value="Genomic_DNA"/>
</dbReference>
<dbReference type="GO" id="GO:0015179">
    <property type="term" value="F:L-amino acid transmembrane transporter activity"/>
    <property type="evidence" value="ECO:0007669"/>
    <property type="project" value="TreeGrafter"/>
</dbReference>
<evidence type="ECO:0000256" key="3">
    <source>
        <dbReference type="ARBA" id="ARBA00022989"/>
    </source>
</evidence>
<reference evidence="6 7" key="1">
    <citation type="submission" date="2017-12" db="EMBL/GenBank/DDBJ databases">
        <title>Genome Sequence of the Amphotericin B-resistant Candida duobushaemulonii strain, B09383.</title>
        <authorList>
            <person name="Chow N.A."/>
            <person name="Gade L."/>
            <person name="Batra D."/>
            <person name="Rowe L.A."/>
            <person name="Loparev V.N."/>
            <person name="Litvintseva A.P."/>
        </authorList>
    </citation>
    <scope>NUCLEOTIDE SEQUENCE [LARGE SCALE GENOMIC DNA]</scope>
    <source>
        <strain evidence="6 7">B09383</strain>
    </source>
</reference>
<keyword evidence="7" id="KW-1185">Reference proteome</keyword>
<proteinExistence type="predicted"/>
<evidence type="ECO:0008006" key="8">
    <source>
        <dbReference type="Google" id="ProtNLM"/>
    </source>
</evidence>
<dbReference type="PANTHER" id="PTHR11785:SF382">
    <property type="entry name" value="LOW-AFFINITY METHIONINE PERMEASE"/>
    <property type="match status" value="1"/>
</dbReference>
<gene>
    <name evidence="6" type="ORF">CXQ87_001461</name>
</gene>
<feature type="transmembrane region" description="Helical" evidence="5">
    <location>
        <begin position="200"/>
        <end position="221"/>
    </location>
</feature>
<evidence type="ECO:0000256" key="4">
    <source>
        <dbReference type="ARBA" id="ARBA00023136"/>
    </source>
</evidence>
<feature type="transmembrane region" description="Helical" evidence="5">
    <location>
        <begin position="443"/>
        <end position="460"/>
    </location>
</feature>
<feature type="transmembrane region" description="Helical" evidence="5">
    <location>
        <begin position="83"/>
        <end position="104"/>
    </location>
</feature>
<evidence type="ECO:0000256" key="1">
    <source>
        <dbReference type="ARBA" id="ARBA00004141"/>
    </source>
</evidence>
<feature type="transmembrane region" description="Helical" evidence="5">
    <location>
        <begin position="169"/>
        <end position="188"/>
    </location>
</feature>
<feature type="transmembrane region" description="Helical" evidence="5">
    <location>
        <begin position="333"/>
        <end position="353"/>
    </location>
</feature>
<dbReference type="Proteomes" id="UP000244406">
    <property type="component" value="Unassembled WGS sequence"/>
</dbReference>
<feature type="transmembrane region" description="Helical" evidence="5">
    <location>
        <begin position="49"/>
        <end position="71"/>
    </location>
</feature>
<dbReference type="VEuPathDB" id="FungiDB:CXQ87_001461"/>
<feature type="transmembrane region" description="Helical" evidence="5">
    <location>
        <begin position="128"/>
        <end position="157"/>
    </location>
</feature>
<comment type="caution">
    <text evidence="6">The sequence shown here is derived from an EMBL/GenBank/DDBJ whole genome shotgun (WGS) entry which is preliminary data.</text>
</comment>
<sequence>MFPQRQHKYVAVAGNEDIEEDERSTSLDILPTEASFLPQLEEVPQGRHLGLFSTIVLFVSRILGSGFLAISSGMYNDCGRSPFFFFLSWIIACGAAFAGLYVYLELGSFIPRSGGTKAFFEVIYDRPYMLASVVISLYSVMYGFTISNILVFGEYFLHALGIETTDWNIRIVGLTLLYLTCAFHGISVHHGVRVQNFIGALKLILAALIVLTGLWVSVFPSKITGIESQLHAHEFFPAKSEITLGSFASAIIKGTFACAGWNTIHTVTNEIKNPIHTLKIAGPVSLLIITVTYIFINVAYLVVIPDKEISESGQLIGSILFEKIFGYRIGRQCLTIASAVCTAGNVFVVLYTISRVSQEVFREGFLPLSKFMSSNWPGDAPLPTLVLSCALSTIVVLGSPHGDVYNYIVSLESYPQQIFVALCAIGIFIMRRRHPEFEPSIRSPIIGTILVIFLSSYLMIMPLTDKNPNPKGMEKWPPYPYVGLFSLLLAALYWLCMFKIGPKYFHYQISAERVKLNDGLVITQWNKFPI</sequence>
<feature type="transmembrane region" description="Helical" evidence="5">
    <location>
        <begin position="480"/>
        <end position="498"/>
    </location>
</feature>
<feature type="transmembrane region" description="Helical" evidence="5">
    <location>
        <begin position="284"/>
        <end position="304"/>
    </location>
</feature>